<dbReference type="AlphaFoldDB" id="A0A840TMH0"/>
<name>A0A840TMH0_9BACT</name>
<dbReference type="EMBL" id="JACHGF010000002">
    <property type="protein sequence ID" value="MBB5282957.1"/>
    <property type="molecule type" value="Genomic_DNA"/>
</dbReference>
<keyword evidence="3" id="KW-1185">Reference proteome</keyword>
<accession>A0A840TMH0</accession>
<dbReference type="InterPro" id="IPR025248">
    <property type="entry name" value="DUF4007"/>
</dbReference>
<comment type="caution">
    <text evidence="2">The sequence shown here is derived from an EMBL/GenBank/DDBJ whole genome shotgun (WGS) entry which is preliminary data.</text>
</comment>
<reference evidence="2 3" key="1">
    <citation type="submission" date="2020-08" db="EMBL/GenBank/DDBJ databases">
        <title>Genomic Encyclopedia of Type Strains, Phase IV (KMG-IV): sequencing the most valuable type-strain genomes for metagenomic binning, comparative biology and taxonomic classification.</title>
        <authorList>
            <person name="Goeker M."/>
        </authorList>
    </citation>
    <scope>NUCLEOTIDE SEQUENCE [LARGE SCALE GENOMIC DNA]</scope>
    <source>
        <strain evidence="2 3">DSM 105074</strain>
    </source>
</reference>
<feature type="domain" description="DUF4007" evidence="1">
    <location>
        <begin position="6"/>
        <end position="291"/>
    </location>
</feature>
<protein>
    <recommendedName>
        <fullName evidence="1">DUF4007 domain-containing protein</fullName>
    </recommendedName>
</protein>
<organism evidence="2 3">
    <name type="scientific">Rhabdobacter roseus</name>
    <dbReference type="NCBI Taxonomy" id="1655419"/>
    <lineage>
        <taxon>Bacteria</taxon>
        <taxon>Pseudomonadati</taxon>
        <taxon>Bacteroidota</taxon>
        <taxon>Cytophagia</taxon>
        <taxon>Cytophagales</taxon>
        <taxon>Cytophagaceae</taxon>
        <taxon>Rhabdobacter</taxon>
    </lineage>
</organism>
<gene>
    <name evidence="2" type="ORF">HNQ92_001083</name>
</gene>
<dbReference type="RefSeq" id="WP_184171944.1">
    <property type="nucleotide sequence ID" value="NZ_JACHGF010000002.1"/>
</dbReference>
<dbReference type="Pfam" id="PF13182">
    <property type="entry name" value="DUF4007"/>
    <property type="match status" value="1"/>
</dbReference>
<evidence type="ECO:0000313" key="2">
    <source>
        <dbReference type="EMBL" id="MBB5282957.1"/>
    </source>
</evidence>
<proteinExistence type="predicted"/>
<evidence type="ECO:0000259" key="1">
    <source>
        <dbReference type="Pfam" id="PF13182"/>
    </source>
</evidence>
<evidence type="ECO:0000313" key="3">
    <source>
        <dbReference type="Proteomes" id="UP000557307"/>
    </source>
</evidence>
<sequence length="293" mass="33989">MDKLSFSGHESFICKQFWLKKVFDYATDGKSFNDEFAVVRLGVGKNMVTSLRFWGRAFGVLDEADAPTEIALYLFGETGKDTYLEDLATVWLLHYQLVRTNRFSVSSLVFNALRKERIEFTHEHLVYFLLRKTKEYGANTDNPKTIERDANVFLRMYSKPRREESLEIEDDFAGILNDLDIVKRYKQRGLDGKLVDWYKIEAGEPFDLPFQIVLFVILDNYEGQKSITFRELLTGVNSPGSVFALSAEGLFAKLKQITDYYKEAVYTETAGNQVLQFKKLPSKFDILNEYYNH</sequence>
<dbReference type="Proteomes" id="UP000557307">
    <property type="component" value="Unassembled WGS sequence"/>
</dbReference>